<dbReference type="PANTHER" id="PTHR10353">
    <property type="entry name" value="GLYCOSYL HYDROLASE"/>
    <property type="match status" value="1"/>
</dbReference>
<evidence type="ECO:0000256" key="3">
    <source>
        <dbReference type="ARBA" id="ARBA00023295"/>
    </source>
</evidence>
<dbReference type="PRINTS" id="PR00131">
    <property type="entry name" value="GLHYDRLASE1"/>
</dbReference>
<dbReference type="Pfam" id="PF00232">
    <property type="entry name" value="Glyco_hydro_1"/>
    <property type="match status" value="1"/>
</dbReference>
<gene>
    <name evidence="5" type="ORF">ODALV1_LOCUS17540</name>
</gene>
<evidence type="ECO:0000256" key="4">
    <source>
        <dbReference type="RuleBase" id="RU003690"/>
    </source>
</evidence>
<keyword evidence="6" id="KW-1185">Reference proteome</keyword>
<reference evidence="5 6" key="1">
    <citation type="submission" date="2024-08" db="EMBL/GenBank/DDBJ databases">
        <authorList>
            <person name="Cucini C."/>
            <person name="Frati F."/>
        </authorList>
    </citation>
    <scope>NUCLEOTIDE SEQUENCE [LARGE SCALE GENOMIC DNA]</scope>
</reference>
<dbReference type="Gene3D" id="3.20.20.80">
    <property type="entry name" value="Glycosidases"/>
    <property type="match status" value="1"/>
</dbReference>
<dbReference type="SUPFAM" id="SSF51445">
    <property type="entry name" value="(Trans)glycosidases"/>
    <property type="match status" value="1"/>
</dbReference>
<evidence type="ECO:0000256" key="2">
    <source>
        <dbReference type="ARBA" id="ARBA00022801"/>
    </source>
</evidence>
<evidence type="ECO:0000256" key="1">
    <source>
        <dbReference type="ARBA" id="ARBA00010838"/>
    </source>
</evidence>
<proteinExistence type="inferred from homology"/>
<evidence type="ECO:0000313" key="6">
    <source>
        <dbReference type="Proteomes" id="UP001642540"/>
    </source>
</evidence>
<name>A0ABP1R1L1_9HEXA</name>
<accession>A0ABP1R1L1</accession>
<comment type="caution">
    <text evidence="5">The sequence shown here is derived from an EMBL/GenBank/DDBJ whole genome shotgun (WGS) entry which is preliminary data.</text>
</comment>
<dbReference type="EMBL" id="CAXLJM020000053">
    <property type="protein sequence ID" value="CAL8117110.1"/>
    <property type="molecule type" value="Genomic_DNA"/>
</dbReference>
<dbReference type="InterPro" id="IPR017853">
    <property type="entry name" value="GH"/>
</dbReference>
<keyword evidence="3" id="KW-0326">Glycosidase</keyword>
<keyword evidence="2" id="KW-0378">Hydrolase</keyword>
<evidence type="ECO:0008006" key="7">
    <source>
        <dbReference type="Google" id="ProtNLM"/>
    </source>
</evidence>
<sequence>MLKSIKLDGADVRGYTSWSLMDNYEWDFGYTIRFGVHYLNFSDPNLTRVPKDSAFAIKKIFADHGFPANETLLSV</sequence>
<dbReference type="Proteomes" id="UP001642540">
    <property type="component" value="Unassembled WGS sequence"/>
</dbReference>
<comment type="similarity">
    <text evidence="1 4">Belongs to the glycosyl hydrolase 1 family.</text>
</comment>
<organism evidence="5 6">
    <name type="scientific">Orchesella dallaii</name>
    <dbReference type="NCBI Taxonomy" id="48710"/>
    <lineage>
        <taxon>Eukaryota</taxon>
        <taxon>Metazoa</taxon>
        <taxon>Ecdysozoa</taxon>
        <taxon>Arthropoda</taxon>
        <taxon>Hexapoda</taxon>
        <taxon>Collembola</taxon>
        <taxon>Entomobryomorpha</taxon>
        <taxon>Entomobryoidea</taxon>
        <taxon>Orchesellidae</taxon>
        <taxon>Orchesellinae</taxon>
        <taxon>Orchesella</taxon>
    </lineage>
</organism>
<dbReference type="PANTHER" id="PTHR10353:SF36">
    <property type="entry name" value="LP05116P"/>
    <property type="match status" value="1"/>
</dbReference>
<evidence type="ECO:0000313" key="5">
    <source>
        <dbReference type="EMBL" id="CAL8117110.1"/>
    </source>
</evidence>
<dbReference type="InterPro" id="IPR001360">
    <property type="entry name" value="Glyco_hydro_1"/>
</dbReference>
<protein>
    <recommendedName>
        <fullName evidence="7">Lactase-phlorizin hydrolase</fullName>
    </recommendedName>
</protein>